<evidence type="ECO:0000256" key="5">
    <source>
        <dbReference type="ARBA" id="ARBA00022989"/>
    </source>
</evidence>
<evidence type="ECO:0000256" key="4">
    <source>
        <dbReference type="ARBA" id="ARBA00022692"/>
    </source>
</evidence>
<dbReference type="GO" id="GO:0005886">
    <property type="term" value="C:plasma membrane"/>
    <property type="evidence" value="ECO:0007669"/>
    <property type="project" value="UniProtKB-SubCell"/>
</dbReference>
<feature type="domain" description="EamA" evidence="8">
    <location>
        <begin position="162"/>
        <end position="298"/>
    </location>
</feature>
<sequence length="314" mass="32953">MSVPARPLPLTVTAVFCTLLWGSAAPFIKWGYDLFSISQTGDILVFAGIRFLLAGLLVILAGSLLQGKLLIAGKAVMPPVLTLAFFQTFGQYFLYYLGVSQASGVDSAVITGTGAFISLLMAVYVFRYEKMTANKALGCLTGFAGILVMNASALTQTGGSLMGEGLILTSQVFSAISAAFIKKFTRTHDAVLLSGWQFACGGLALMLSGLAMGGSMPGASAAGWAVVLYLAFVSAAAYTLWGLLLKEYPLSRVGIFNCIIPVAGVFWSAALLHETGQAFAPSTLAAMALVAIGVWLVNRPETPDKRSENQTCGS</sequence>
<evidence type="ECO:0000256" key="2">
    <source>
        <dbReference type="ARBA" id="ARBA00007362"/>
    </source>
</evidence>
<dbReference type="InterPro" id="IPR050638">
    <property type="entry name" value="AA-Vitamin_Transporters"/>
</dbReference>
<comment type="caution">
    <text evidence="9">The sequence shown here is derived from an EMBL/GenBank/DDBJ whole genome shotgun (WGS) entry which is preliminary data.</text>
</comment>
<feature type="transmembrane region" description="Helical" evidence="7">
    <location>
        <begin position="253"/>
        <end position="272"/>
    </location>
</feature>
<feature type="transmembrane region" description="Helical" evidence="7">
    <location>
        <begin position="76"/>
        <end position="95"/>
    </location>
</feature>
<feature type="transmembrane region" description="Helical" evidence="7">
    <location>
        <begin position="43"/>
        <end position="64"/>
    </location>
</feature>
<organism evidence="9 10">
    <name type="scientific">Faecalibaculum rodentium</name>
    <dbReference type="NCBI Taxonomy" id="1702221"/>
    <lineage>
        <taxon>Bacteria</taxon>
        <taxon>Bacillati</taxon>
        <taxon>Bacillota</taxon>
        <taxon>Erysipelotrichia</taxon>
        <taxon>Erysipelotrichales</taxon>
        <taxon>Erysipelotrichaceae</taxon>
        <taxon>Faecalibaculum</taxon>
    </lineage>
</organism>
<protein>
    <submittedName>
        <fullName evidence="9">EamA family transporter</fullName>
    </submittedName>
</protein>
<evidence type="ECO:0000256" key="3">
    <source>
        <dbReference type="ARBA" id="ARBA00022475"/>
    </source>
</evidence>
<feature type="transmembrane region" description="Helical" evidence="7">
    <location>
        <begin position="221"/>
        <end position="241"/>
    </location>
</feature>
<keyword evidence="5 7" id="KW-1133">Transmembrane helix</keyword>
<comment type="similarity">
    <text evidence="2">Belongs to the EamA transporter family.</text>
</comment>
<keyword evidence="6 7" id="KW-0472">Membrane</keyword>
<feature type="transmembrane region" description="Helical" evidence="7">
    <location>
        <begin position="278"/>
        <end position="297"/>
    </location>
</feature>
<evidence type="ECO:0000259" key="8">
    <source>
        <dbReference type="Pfam" id="PF00892"/>
    </source>
</evidence>
<feature type="transmembrane region" description="Helical" evidence="7">
    <location>
        <begin position="161"/>
        <end position="181"/>
    </location>
</feature>
<proteinExistence type="inferred from homology"/>
<evidence type="ECO:0000313" key="10">
    <source>
        <dbReference type="Proteomes" id="UP000186758"/>
    </source>
</evidence>
<dbReference type="EMBL" id="MPJZ01000056">
    <property type="protein sequence ID" value="OLU44852.1"/>
    <property type="molecule type" value="Genomic_DNA"/>
</dbReference>
<evidence type="ECO:0000313" key="9">
    <source>
        <dbReference type="EMBL" id="OLU44852.1"/>
    </source>
</evidence>
<feature type="transmembrane region" description="Helical" evidence="7">
    <location>
        <begin position="137"/>
        <end position="155"/>
    </location>
</feature>
<name>A0A1Q9YJY8_9FIRM</name>
<dbReference type="PANTHER" id="PTHR32322:SF18">
    <property type="entry name" value="S-ADENOSYLMETHIONINE_S-ADENOSYLHOMOCYSTEINE TRANSPORTER"/>
    <property type="match status" value="1"/>
</dbReference>
<gene>
    <name evidence="9" type="ORF">BO223_06780</name>
</gene>
<dbReference type="PANTHER" id="PTHR32322">
    <property type="entry name" value="INNER MEMBRANE TRANSPORTER"/>
    <property type="match status" value="1"/>
</dbReference>
<feature type="transmembrane region" description="Helical" evidence="7">
    <location>
        <begin position="107"/>
        <end position="125"/>
    </location>
</feature>
<dbReference type="InterPro" id="IPR000620">
    <property type="entry name" value="EamA_dom"/>
</dbReference>
<evidence type="ECO:0000256" key="7">
    <source>
        <dbReference type="SAM" id="Phobius"/>
    </source>
</evidence>
<feature type="domain" description="EamA" evidence="8">
    <location>
        <begin position="13"/>
        <end position="150"/>
    </location>
</feature>
<dbReference type="AlphaFoldDB" id="A0A1Q9YJY8"/>
<evidence type="ECO:0000256" key="6">
    <source>
        <dbReference type="ARBA" id="ARBA00023136"/>
    </source>
</evidence>
<reference evidence="9 10" key="1">
    <citation type="submission" date="2016-11" db="EMBL/GenBank/DDBJ databases">
        <title>Description of two novel members of the family Erysipelotrichaceae: Ileibacterium lipovorans gen. nov., sp. nov. and Dubosiella newyorkensis, gen. nov., sp. nov.</title>
        <authorList>
            <person name="Cox L.M."/>
            <person name="Sohn J."/>
            <person name="Tyrrell K.L."/>
            <person name="Citron D.M."/>
            <person name="Lawson P.A."/>
            <person name="Patel N.B."/>
            <person name="Iizumi T."/>
            <person name="Perez-Perez G.I."/>
            <person name="Goldstein E.J."/>
            <person name="Blaser M.J."/>
        </authorList>
    </citation>
    <scope>NUCLEOTIDE SEQUENCE [LARGE SCALE GENOMIC DNA]</scope>
    <source>
        <strain evidence="9 10">NYU-BL-K8</strain>
    </source>
</reference>
<keyword evidence="4 7" id="KW-0812">Transmembrane</keyword>
<dbReference type="InterPro" id="IPR037185">
    <property type="entry name" value="EmrE-like"/>
</dbReference>
<keyword evidence="3" id="KW-1003">Cell membrane</keyword>
<evidence type="ECO:0000256" key="1">
    <source>
        <dbReference type="ARBA" id="ARBA00004651"/>
    </source>
</evidence>
<dbReference type="SUPFAM" id="SSF103481">
    <property type="entry name" value="Multidrug resistance efflux transporter EmrE"/>
    <property type="match status" value="2"/>
</dbReference>
<comment type="subcellular location">
    <subcellularLocation>
        <location evidence="1">Cell membrane</location>
        <topology evidence="1">Multi-pass membrane protein</topology>
    </subcellularLocation>
</comment>
<accession>A0A1Q9YJY8</accession>
<feature type="transmembrane region" description="Helical" evidence="7">
    <location>
        <begin position="193"/>
        <end position="215"/>
    </location>
</feature>
<dbReference type="Pfam" id="PF00892">
    <property type="entry name" value="EamA"/>
    <property type="match status" value="2"/>
</dbReference>
<dbReference type="Proteomes" id="UP000186758">
    <property type="component" value="Unassembled WGS sequence"/>
</dbReference>